<organism evidence="2 3">
    <name type="scientific">Purpureocillium lilacinum</name>
    <name type="common">Paecilomyces lilacinus</name>
    <dbReference type="NCBI Taxonomy" id="33203"/>
    <lineage>
        <taxon>Eukaryota</taxon>
        <taxon>Fungi</taxon>
        <taxon>Dikarya</taxon>
        <taxon>Ascomycota</taxon>
        <taxon>Pezizomycotina</taxon>
        <taxon>Sordariomycetes</taxon>
        <taxon>Hypocreomycetidae</taxon>
        <taxon>Hypocreales</taxon>
        <taxon>Ophiocordycipitaceae</taxon>
        <taxon>Purpureocillium</taxon>
    </lineage>
</organism>
<feature type="region of interest" description="Disordered" evidence="1">
    <location>
        <begin position="1"/>
        <end position="102"/>
    </location>
</feature>
<name>A0ABR0BX78_PURLI</name>
<sequence>MGEPGAGGRQGMNDENGGSAGEGGEDGEEAGRYSGGGEGGRRSPFCKTGDDEEEDDDAGDRDEPEEGAGRVREDVSGKGQARHGEGDSDSDSGDGDGDDARWSGRAAWVALDGAVARRRTVTGPQMQDEDAAGGGKGNCVAEQDSSKRERMGWTKNPLYDVPRQSAATGADHQHRVGGAMHGARRCATTGRGPGGAHGVLGALPIYFGMAGTTKRGVQGTAQAICGWIEWDGLVARGDGAVSGPPRSPRSWSFAHPAGDGEGGQSAAQQRKAKKEEVVKWRRSRFGLPLSASRCAPRRPTLSGPSPAAAAARRHPGPSGARTAPSVPQPHTVSELSPVRQSPPPQRVSLSLTLSRSRSSSFSASERVLFITHPEALEPPPPRPPNDDDARCESTLCNPGADARHRTAGTNGGPHPSSFTPPPSLPCNATCTMSTHWPYPYGHSGQDSAYLPAARFIRRSLPEGTLGRGQKAGSADTTTMPACSTPPNMHISPSVGDVLEWPTVEKLSAFVSDTPSTGPVRRPEPGHACMATVPSISRTCVKLTRSNRGV</sequence>
<gene>
    <name evidence="2" type="ORF">Purlil1_7476</name>
</gene>
<feature type="region of interest" description="Disordered" evidence="1">
    <location>
        <begin position="401"/>
        <end position="420"/>
    </location>
</feature>
<feature type="region of interest" description="Disordered" evidence="1">
    <location>
        <begin position="463"/>
        <end position="489"/>
    </location>
</feature>
<evidence type="ECO:0000256" key="1">
    <source>
        <dbReference type="SAM" id="MobiDB-lite"/>
    </source>
</evidence>
<comment type="caution">
    <text evidence="2">The sequence shown here is derived from an EMBL/GenBank/DDBJ whole genome shotgun (WGS) entry which is preliminary data.</text>
</comment>
<proteinExistence type="predicted"/>
<feature type="compositionally biased region" description="Polar residues" evidence="1">
    <location>
        <begin position="474"/>
        <end position="486"/>
    </location>
</feature>
<evidence type="ECO:0000313" key="3">
    <source>
        <dbReference type="Proteomes" id="UP001287286"/>
    </source>
</evidence>
<feature type="compositionally biased region" description="Acidic residues" evidence="1">
    <location>
        <begin position="50"/>
        <end position="66"/>
    </location>
</feature>
<feature type="compositionally biased region" description="Low complexity" evidence="1">
    <location>
        <begin position="302"/>
        <end position="321"/>
    </location>
</feature>
<evidence type="ECO:0000313" key="2">
    <source>
        <dbReference type="EMBL" id="KAK4088283.1"/>
    </source>
</evidence>
<feature type="region of interest" description="Disordered" evidence="1">
    <location>
        <begin position="119"/>
        <end position="155"/>
    </location>
</feature>
<keyword evidence="3" id="KW-1185">Reference proteome</keyword>
<feature type="compositionally biased region" description="Low complexity" evidence="1">
    <location>
        <begin position="346"/>
        <end position="356"/>
    </location>
</feature>
<feature type="region of interest" description="Disordered" evidence="1">
    <location>
        <begin position="239"/>
        <end position="356"/>
    </location>
</feature>
<feature type="compositionally biased region" description="Basic and acidic residues" evidence="1">
    <location>
        <begin position="67"/>
        <end position="86"/>
    </location>
</feature>
<dbReference type="EMBL" id="JAWRVI010000026">
    <property type="protein sequence ID" value="KAK4088283.1"/>
    <property type="molecule type" value="Genomic_DNA"/>
</dbReference>
<accession>A0ABR0BX78</accession>
<feature type="compositionally biased region" description="Acidic residues" evidence="1">
    <location>
        <begin position="87"/>
        <end position="97"/>
    </location>
</feature>
<feature type="compositionally biased region" description="Gly residues" evidence="1">
    <location>
        <begin position="1"/>
        <end position="10"/>
    </location>
</feature>
<feature type="region of interest" description="Disordered" evidence="1">
    <location>
        <begin position="371"/>
        <end position="393"/>
    </location>
</feature>
<reference evidence="2 3" key="1">
    <citation type="journal article" date="2024" name="Microbiol. Resour. Announc.">
        <title>Genome annotations for the ascomycete fungi Trichoderma harzianum, Trichoderma aggressivum, and Purpureocillium lilacinum.</title>
        <authorList>
            <person name="Beijen E.P.W."/>
            <person name="Ohm R.A."/>
        </authorList>
    </citation>
    <scope>NUCLEOTIDE SEQUENCE [LARGE SCALE GENOMIC DNA]</scope>
    <source>
        <strain evidence="2 3">CBS 150709</strain>
    </source>
</reference>
<dbReference type="Proteomes" id="UP001287286">
    <property type="component" value="Unassembled WGS sequence"/>
</dbReference>
<protein>
    <submittedName>
        <fullName evidence="2">Uncharacterized protein</fullName>
    </submittedName>
</protein>